<dbReference type="Proteomes" id="UP000016930">
    <property type="component" value="Unassembled WGS sequence"/>
</dbReference>
<accession>M2QWJ1</accession>
<dbReference type="GO" id="GO:0005874">
    <property type="term" value="C:microtubule"/>
    <property type="evidence" value="ECO:0007669"/>
    <property type="project" value="UniProtKB-KW"/>
</dbReference>
<dbReference type="InterPro" id="IPR026243">
    <property type="entry name" value="HAUS1"/>
</dbReference>
<dbReference type="EMBL" id="KB445791">
    <property type="protein sequence ID" value="EMD41453.1"/>
    <property type="molecule type" value="Genomic_DNA"/>
</dbReference>
<keyword evidence="6" id="KW-0498">Mitosis</keyword>
<proteinExistence type="inferred from homology"/>
<keyword evidence="7" id="KW-0175">Coiled coil</keyword>
<evidence type="ECO:0000256" key="6">
    <source>
        <dbReference type="ARBA" id="ARBA00022776"/>
    </source>
</evidence>
<sequence>MPWNIPKPEARNSSEATNATTEGKECHRLQGTEWLASTGAYFYKSHTQAPDEATAHIPVYLLPQQSESAGMLDILTDIAAALEIEDLSFTSYTSAIDHLQDDELSQKLSSLHLKQAERELRTHLVGAKHEEALIRKWLLTLQAQPGTGNTPETLERRKLAHSAKAKEYQKELAATTLIFDMKTKMPRDVVATVSVLAEWQKQLRSKDRELQTKRAKVQAYQGLPPNLELARHELMKARDEQTKLIQLRERLLSRMADGVN</sequence>
<evidence type="ECO:0000256" key="1">
    <source>
        <dbReference type="ARBA" id="ARBA00004186"/>
    </source>
</evidence>
<evidence type="ECO:0000256" key="10">
    <source>
        <dbReference type="SAM" id="MobiDB-lite"/>
    </source>
</evidence>
<dbReference type="OrthoDB" id="5372507at2759"/>
<keyword evidence="12" id="KW-1185">Reference proteome</keyword>
<dbReference type="Pfam" id="PF25762">
    <property type="entry name" value="HAUS1"/>
    <property type="match status" value="1"/>
</dbReference>
<keyword evidence="4" id="KW-0132">Cell division</keyword>
<evidence type="ECO:0000256" key="8">
    <source>
        <dbReference type="ARBA" id="ARBA00023212"/>
    </source>
</evidence>
<dbReference type="GO" id="GO:0051301">
    <property type="term" value="P:cell division"/>
    <property type="evidence" value="ECO:0007669"/>
    <property type="project" value="UniProtKB-KW"/>
</dbReference>
<dbReference type="AlphaFoldDB" id="M2QWJ1"/>
<evidence type="ECO:0000256" key="3">
    <source>
        <dbReference type="ARBA" id="ARBA00022490"/>
    </source>
</evidence>
<evidence type="ECO:0000256" key="7">
    <source>
        <dbReference type="ARBA" id="ARBA00023054"/>
    </source>
</evidence>
<keyword evidence="9" id="KW-0131">Cell cycle</keyword>
<evidence type="ECO:0000313" key="12">
    <source>
        <dbReference type="Proteomes" id="UP000016930"/>
    </source>
</evidence>
<protein>
    <submittedName>
        <fullName evidence="11">Uncharacterized protein</fullName>
    </submittedName>
</protein>
<evidence type="ECO:0000256" key="9">
    <source>
        <dbReference type="ARBA" id="ARBA00023306"/>
    </source>
</evidence>
<dbReference type="GO" id="GO:0005829">
    <property type="term" value="C:cytosol"/>
    <property type="evidence" value="ECO:0007669"/>
    <property type="project" value="TreeGrafter"/>
</dbReference>
<feature type="compositionally biased region" description="Polar residues" evidence="10">
    <location>
        <begin position="11"/>
        <end position="21"/>
    </location>
</feature>
<dbReference type="PANTHER" id="PTHR31570:SF1">
    <property type="entry name" value="HAUS AUGMIN-LIKE COMPLEX SUBUNIT 1"/>
    <property type="match status" value="1"/>
</dbReference>
<evidence type="ECO:0000256" key="2">
    <source>
        <dbReference type="ARBA" id="ARBA00005479"/>
    </source>
</evidence>
<dbReference type="HOGENOM" id="CLU_109043_0_0_1"/>
<dbReference type="GO" id="GO:0005819">
    <property type="term" value="C:spindle"/>
    <property type="evidence" value="ECO:0007669"/>
    <property type="project" value="UniProtKB-SubCell"/>
</dbReference>
<keyword evidence="3" id="KW-0963">Cytoplasm</keyword>
<keyword evidence="5" id="KW-0493">Microtubule</keyword>
<comment type="similarity">
    <text evidence="2">Belongs to the HAUS1 family.</text>
</comment>
<dbReference type="GO" id="GO:0051225">
    <property type="term" value="P:spindle assembly"/>
    <property type="evidence" value="ECO:0007669"/>
    <property type="project" value="InterPro"/>
</dbReference>
<comment type="subcellular location">
    <subcellularLocation>
        <location evidence="1">Cytoplasm</location>
        <location evidence="1">Cytoskeleton</location>
        <location evidence="1">Spindle</location>
    </subcellularLocation>
</comment>
<evidence type="ECO:0000313" key="11">
    <source>
        <dbReference type="EMBL" id="EMD41453.1"/>
    </source>
</evidence>
<feature type="region of interest" description="Disordered" evidence="10">
    <location>
        <begin position="1"/>
        <end position="25"/>
    </location>
</feature>
<organism evidence="11 12">
    <name type="scientific">Ceriporiopsis subvermispora (strain B)</name>
    <name type="common">White-rot fungus</name>
    <name type="synonym">Gelatoporia subvermispora</name>
    <dbReference type="NCBI Taxonomy" id="914234"/>
    <lineage>
        <taxon>Eukaryota</taxon>
        <taxon>Fungi</taxon>
        <taxon>Dikarya</taxon>
        <taxon>Basidiomycota</taxon>
        <taxon>Agaricomycotina</taxon>
        <taxon>Agaricomycetes</taxon>
        <taxon>Polyporales</taxon>
        <taxon>Gelatoporiaceae</taxon>
        <taxon>Gelatoporia</taxon>
    </lineage>
</organism>
<reference evidence="11 12" key="1">
    <citation type="journal article" date="2012" name="Proc. Natl. Acad. Sci. U.S.A.">
        <title>Comparative genomics of Ceriporiopsis subvermispora and Phanerochaete chrysosporium provide insight into selective ligninolysis.</title>
        <authorList>
            <person name="Fernandez-Fueyo E."/>
            <person name="Ruiz-Duenas F.J."/>
            <person name="Ferreira P."/>
            <person name="Floudas D."/>
            <person name="Hibbett D.S."/>
            <person name="Canessa P."/>
            <person name="Larrondo L.F."/>
            <person name="James T.Y."/>
            <person name="Seelenfreund D."/>
            <person name="Lobos S."/>
            <person name="Polanco R."/>
            <person name="Tello M."/>
            <person name="Honda Y."/>
            <person name="Watanabe T."/>
            <person name="Watanabe T."/>
            <person name="Ryu J.S."/>
            <person name="Kubicek C.P."/>
            <person name="Schmoll M."/>
            <person name="Gaskell J."/>
            <person name="Hammel K.E."/>
            <person name="St John F.J."/>
            <person name="Vanden Wymelenberg A."/>
            <person name="Sabat G."/>
            <person name="Splinter BonDurant S."/>
            <person name="Syed K."/>
            <person name="Yadav J.S."/>
            <person name="Doddapaneni H."/>
            <person name="Subramanian V."/>
            <person name="Lavin J.L."/>
            <person name="Oguiza J.A."/>
            <person name="Perez G."/>
            <person name="Pisabarro A.G."/>
            <person name="Ramirez L."/>
            <person name="Santoyo F."/>
            <person name="Master E."/>
            <person name="Coutinho P.M."/>
            <person name="Henrissat B."/>
            <person name="Lombard V."/>
            <person name="Magnuson J.K."/>
            <person name="Kuees U."/>
            <person name="Hori C."/>
            <person name="Igarashi K."/>
            <person name="Samejima M."/>
            <person name="Held B.W."/>
            <person name="Barry K.W."/>
            <person name="LaButti K.M."/>
            <person name="Lapidus A."/>
            <person name="Lindquist E.A."/>
            <person name="Lucas S.M."/>
            <person name="Riley R."/>
            <person name="Salamov A.A."/>
            <person name="Hoffmeister D."/>
            <person name="Schwenk D."/>
            <person name="Hadar Y."/>
            <person name="Yarden O."/>
            <person name="de Vries R.P."/>
            <person name="Wiebenga A."/>
            <person name="Stenlid J."/>
            <person name="Eastwood D."/>
            <person name="Grigoriev I.V."/>
            <person name="Berka R.M."/>
            <person name="Blanchette R.A."/>
            <person name="Kersten P."/>
            <person name="Martinez A.T."/>
            <person name="Vicuna R."/>
            <person name="Cullen D."/>
        </authorList>
    </citation>
    <scope>NUCLEOTIDE SEQUENCE [LARGE SCALE GENOMIC DNA]</scope>
    <source>
        <strain evidence="11 12">B</strain>
    </source>
</reference>
<name>M2QWJ1_CERS8</name>
<dbReference type="GO" id="GO:0070652">
    <property type="term" value="C:HAUS complex"/>
    <property type="evidence" value="ECO:0007669"/>
    <property type="project" value="InterPro"/>
</dbReference>
<evidence type="ECO:0000256" key="4">
    <source>
        <dbReference type="ARBA" id="ARBA00022618"/>
    </source>
</evidence>
<keyword evidence="8" id="KW-0206">Cytoskeleton</keyword>
<gene>
    <name evidence="11" type="ORF">CERSUDRAFT_70011</name>
</gene>
<evidence type="ECO:0000256" key="5">
    <source>
        <dbReference type="ARBA" id="ARBA00022701"/>
    </source>
</evidence>
<dbReference type="PANTHER" id="PTHR31570">
    <property type="entry name" value="HAUS AUGMIN-LIKE COMPLEX SUBUNIT 1"/>
    <property type="match status" value="1"/>
</dbReference>